<evidence type="ECO:0000313" key="1">
    <source>
        <dbReference type="EMBL" id="KAJ2970860.1"/>
    </source>
</evidence>
<sequence>MLSSRSSRSSSSSSKSKPRKPTKGTRTTLAELEWRAAEEELQKINDYVAYLESQYRLDSQSCHAYVNGTREKLKKAYDQRNALAADAEVKGDRYREILAEIESSSDDSHRSRRSTSSKGSHGSSGGFSNASTEPTWLAWLCRCGNMNYHDPEGPNNRCACQHVFCGNPNCCQMQFNP</sequence>
<comment type="caution">
    <text evidence="1">The sequence shown here is derived from an EMBL/GenBank/DDBJ whole genome shotgun (WGS) entry which is preliminary data.</text>
</comment>
<protein>
    <submittedName>
        <fullName evidence="1">Uncharacterized protein</fullName>
    </submittedName>
</protein>
<gene>
    <name evidence="1" type="ORF">NQ176_g7979</name>
</gene>
<accession>A0ACC1MV42</accession>
<organism evidence="1 2">
    <name type="scientific">Zarea fungicola</name>
    <dbReference type="NCBI Taxonomy" id="93591"/>
    <lineage>
        <taxon>Eukaryota</taxon>
        <taxon>Fungi</taxon>
        <taxon>Dikarya</taxon>
        <taxon>Ascomycota</taxon>
        <taxon>Pezizomycotina</taxon>
        <taxon>Sordariomycetes</taxon>
        <taxon>Hypocreomycetidae</taxon>
        <taxon>Hypocreales</taxon>
        <taxon>Cordycipitaceae</taxon>
        <taxon>Zarea</taxon>
    </lineage>
</organism>
<dbReference type="Proteomes" id="UP001143910">
    <property type="component" value="Unassembled WGS sequence"/>
</dbReference>
<name>A0ACC1MV42_9HYPO</name>
<dbReference type="EMBL" id="JANJQO010001454">
    <property type="protein sequence ID" value="KAJ2970860.1"/>
    <property type="molecule type" value="Genomic_DNA"/>
</dbReference>
<reference evidence="1" key="1">
    <citation type="submission" date="2022-08" db="EMBL/GenBank/DDBJ databases">
        <title>Genome Sequence of Lecanicillium fungicola.</title>
        <authorList>
            <person name="Buettner E."/>
        </authorList>
    </citation>
    <scope>NUCLEOTIDE SEQUENCE</scope>
    <source>
        <strain evidence="1">Babe33</strain>
    </source>
</reference>
<keyword evidence="2" id="KW-1185">Reference proteome</keyword>
<evidence type="ECO:0000313" key="2">
    <source>
        <dbReference type="Proteomes" id="UP001143910"/>
    </source>
</evidence>
<proteinExistence type="predicted"/>